<feature type="transmembrane region" description="Helical" evidence="1">
    <location>
        <begin position="91"/>
        <end position="115"/>
    </location>
</feature>
<dbReference type="EMBL" id="BMCT01000009">
    <property type="protein sequence ID" value="GGF82668.1"/>
    <property type="molecule type" value="Genomic_DNA"/>
</dbReference>
<name>A0A917CBT2_9HYPH</name>
<reference evidence="2" key="1">
    <citation type="journal article" date="2014" name="Int. J. Syst. Evol. Microbiol.">
        <title>Complete genome sequence of Corynebacterium casei LMG S-19264T (=DSM 44701T), isolated from a smear-ripened cheese.</title>
        <authorList>
            <consortium name="US DOE Joint Genome Institute (JGI-PGF)"/>
            <person name="Walter F."/>
            <person name="Albersmeier A."/>
            <person name="Kalinowski J."/>
            <person name="Ruckert C."/>
        </authorList>
    </citation>
    <scope>NUCLEOTIDE SEQUENCE</scope>
    <source>
        <strain evidence="2">CCM 7897</strain>
    </source>
</reference>
<comment type="caution">
    <text evidence="2">The sequence shown here is derived from an EMBL/GenBank/DDBJ whole genome shotgun (WGS) entry which is preliminary data.</text>
</comment>
<dbReference type="Proteomes" id="UP000606044">
    <property type="component" value="Unassembled WGS sequence"/>
</dbReference>
<keyword evidence="1" id="KW-0472">Membrane</keyword>
<accession>A0A917CBT2</accession>
<keyword evidence="3" id="KW-1185">Reference proteome</keyword>
<reference evidence="2" key="2">
    <citation type="submission" date="2020-09" db="EMBL/GenBank/DDBJ databases">
        <authorList>
            <person name="Sun Q."/>
            <person name="Sedlacek I."/>
        </authorList>
    </citation>
    <scope>NUCLEOTIDE SEQUENCE</scope>
    <source>
        <strain evidence="2">CCM 7897</strain>
    </source>
</reference>
<proteinExistence type="predicted"/>
<organism evidence="2 3">
    <name type="scientific">Azorhizobium oxalatiphilum</name>
    <dbReference type="NCBI Taxonomy" id="980631"/>
    <lineage>
        <taxon>Bacteria</taxon>
        <taxon>Pseudomonadati</taxon>
        <taxon>Pseudomonadota</taxon>
        <taxon>Alphaproteobacteria</taxon>
        <taxon>Hyphomicrobiales</taxon>
        <taxon>Xanthobacteraceae</taxon>
        <taxon>Azorhizobium</taxon>
    </lineage>
</organism>
<evidence type="ECO:0000313" key="2">
    <source>
        <dbReference type="EMBL" id="GGF82668.1"/>
    </source>
</evidence>
<protein>
    <recommendedName>
        <fullName evidence="4">Transmembrane protein</fullName>
    </recommendedName>
</protein>
<feature type="transmembrane region" description="Helical" evidence="1">
    <location>
        <begin position="12"/>
        <end position="36"/>
    </location>
</feature>
<gene>
    <name evidence="2" type="ORF">GCM10007301_48490</name>
</gene>
<evidence type="ECO:0000313" key="3">
    <source>
        <dbReference type="Proteomes" id="UP000606044"/>
    </source>
</evidence>
<feature type="transmembrane region" description="Helical" evidence="1">
    <location>
        <begin position="42"/>
        <end position="61"/>
    </location>
</feature>
<evidence type="ECO:0000256" key="1">
    <source>
        <dbReference type="SAM" id="Phobius"/>
    </source>
</evidence>
<keyword evidence="1" id="KW-1133">Transmembrane helix</keyword>
<sequence length="131" mass="14371">MPDTEGARGSIVRVRAGLLLMVALLLLCLSGGTFIARQFQLGYGWALLMAAVIALAVGYGVFRLTNRLYLGIAGLVTLATTYLAYDFLRNAMQWSAGVSMVLAAIPFVILVAAFWDFRRLKGEVRAWANRR</sequence>
<evidence type="ECO:0008006" key="4">
    <source>
        <dbReference type="Google" id="ProtNLM"/>
    </source>
</evidence>
<feature type="transmembrane region" description="Helical" evidence="1">
    <location>
        <begin position="68"/>
        <end position="85"/>
    </location>
</feature>
<keyword evidence="1" id="KW-0812">Transmembrane</keyword>
<dbReference type="AlphaFoldDB" id="A0A917CBT2"/>